<feature type="region of interest" description="Disordered" evidence="1">
    <location>
        <begin position="52"/>
        <end position="102"/>
    </location>
</feature>
<dbReference type="Proteomes" id="UP000244924">
    <property type="component" value="Unassembled WGS sequence"/>
</dbReference>
<evidence type="ECO:0000313" key="3">
    <source>
        <dbReference type="Proteomes" id="UP000244924"/>
    </source>
</evidence>
<reference evidence="2 3" key="1">
    <citation type="submission" date="2018-03" db="EMBL/GenBank/DDBJ databases">
        <authorList>
            <person name="Keele B.F."/>
        </authorList>
    </citation>
    <scope>NUCLEOTIDE SEQUENCE [LARGE SCALE GENOMIC DNA]</scope>
    <source>
        <strain evidence="2 3">CECT 8626</strain>
    </source>
</reference>
<name>A0A2R8BN67_9RHOB</name>
<protein>
    <submittedName>
        <fullName evidence="2">Uncharacterized protein</fullName>
    </submittedName>
</protein>
<organism evidence="2 3">
    <name type="scientific">Albidovulum aquaemixtae</name>
    <dbReference type="NCBI Taxonomy" id="1542388"/>
    <lineage>
        <taxon>Bacteria</taxon>
        <taxon>Pseudomonadati</taxon>
        <taxon>Pseudomonadota</taxon>
        <taxon>Alphaproteobacteria</taxon>
        <taxon>Rhodobacterales</taxon>
        <taxon>Paracoccaceae</taxon>
        <taxon>Albidovulum</taxon>
    </lineage>
</organism>
<gene>
    <name evidence="2" type="ORF">DEA8626_03838</name>
</gene>
<feature type="compositionally biased region" description="Gly residues" evidence="1">
    <location>
        <begin position="58"/>
        <end position="75"/>
    </location>
</feature>
<evidence type="ECO:0000256" key="1">
    <source>
        <dbReference type="SAM" id="MobiDB-lite"/>
    </source>
</evidence>
<evidence type="ECO:0000313" key="2">
    <source>
        <dbReference type="EMBL" id="SPH24805.1"/>
    </source>
</evidence>
<accession>A0A2R8BN67</accession>
<proteinExistence type="predicted"/>
<sequence>MGTLAKIAIGLAVAKGVGGMLKRSGGALGAGAGGAQPPGGLKGIMVDILGGRDARQSGGTGRGDGGLLGSSGGELGDFLDELGDHAPAAGRRRADGRTGSTI</sequence>
<dbReference type="EMBL" id="OMOQ01000005">
    <property type="protein sequence ID" value="SPH24805.1"/>
    <property type="molecule type" value="Genomic_DNA"/>
</dbReference>
<dbReference type="AlphaFoldDB" id="A0A2R8BN67"/>
<keyword evidence="3" id="KW-1185">Reference proteome</keyword>